<evidence type="ECO:0000256" key="8">
    <source>
        <dbReference type="ARBA" id="ARBA00049134"/>
    </source>
</evidence>
<dbReference type="GO" id="GO:0160082">
    <property type="term" value="F:hypoxia-inducible factor-proline dioxygenase activity"/>
    <property type="evidence" value="ECO:0007669"/>
    <property type="project" value="UniProtKB-EC"/>
</dbReference>
<dbReference type="EMBL" id="BTRK01000006">
    <property type="protein sequence ID" value="GMR60824.1"/>
    <property type="molecule type" value="Genomic_DNA"/>
</dbReference>
<dbReference type="InterPro" id="IPR044862">
    <property type="entry name" value="Pro_4_hyd_alph_FE2OG_OXY"/>
</dbReference>
<evidence type="ECO:0000256" key="1">
    <source>
        <dbReference type="ARBA" id="ARBA00001961"/>
    </source>
</evidence>
<dbReference type="PROSITE" id="PS51471">
    <property type="entry name" value="FE2OG_OXY"/>
    <property type="match status" value="1"/>
</dbReference>
<comment type="cofactor">
    <cofactor evidence="1">
        <name>L-ascorbate</name>
        <dbReference type="ChEBI" id="CHEBI:38290"/>
    </cofactor>
</comment>
<evidence type="ECO:0000256" key="6">
    <source>
        <dbReference type="ARBA" id="ARBA00023004"/>
    </source>
</evidence>
<feature type="non-terminal residue" evidence="10">
    <location>
        <position position="1"/>
    </location>
</feature>
<dbReference type="SUPFAM" id="SSF51197">
    <property type="entry name" value="Clavaminate synthase-like"/>
    <property type="match status" value="1"/>
</dbReference>
<keyword evidence="4" id="KW-0223">Dioxygenase</keyword>
<keyword evidence="3" id="KW-0847">Vitamin C</keyword>
<comment type="caution">
    <text evidence="10">The sequence shown here is derived from an EMBL/GenBank/DDBJ whole genome shotgun (WGS) entry which is preliminary data.</text>
</comment>
<dbReference type="InterPro" id="IPR005123">
    <property type="entry name" value="Oxoglu/Fe-dep_dioxygenase_dom"/>
</dbReference>
<name>A0AAN5IDQ9_9BILA</name>
<dbReference type="AlphaFoldDB" id="A0AAN5IDQ9"/>
<keyword evidence="11" id="KW-1185">Reference proteome</keyword>
<evidence type="ECO:0000256" key="7">
    <source>
        <dbReference type="ARBA" id="ARBA00039004"/>
    </source>
</evidence>
<dbReference type="InterPro" id="IPR051559">
    <property type="entry name" value="HIF_prolyl_hydroxylases"/>
</dbReference>
<dbReference type="GO" id="GO:0031418">
    <property type="term" value="F:L-ascorbic acid binding"/>
    <property type="evidence" value="ECO:0007669"/>
    <property type="project" value="UniProtKB-KW"/>
</dbReference>
<feature type="non-terminal residue" evidence="10">
    <location>
        <position position="190"/>
    </location>
</feature>
<dbReference type="Gene3D" id="2.60.120.620">
    <property type="entry name" value="q2cbj1_9rhob like domain"/>
    <property type="match status" value="1"/>
</dbReference>
<dbReference type="GO" id="GO:0071456">
    <property type="term" value="P:cellular response to hypoxia"/>
    <property type="evidence" value="ECO:0007669"/>
    <property type="project" value="TreeGrafter"/>
</dbReference>
<dbReference type="Pfam" id="PF13640">
    <property type="entry name" value="2OG-FeII_Oxy_3"/>
    <property type="match status" value="1"/>
</dbReference>
<keyword evidence="6" id="KW-0408">Iron</keyword>
<dbReference type="PANTHER" id="PTHR12907">
    <property type="entry name" value="EGL NINE HOMOLOG-RELATED"/>
    <property type="match status" value="1"/>
</dbReference>
<keyword evidence="5" id="KW-0560">Oxidoreductase</keyword>
<dbReference type="GO" id="GO:0008198">
    <property type="term" value="F:ferrous iron binding"/>
    <property type="evidence" value="ECO:0007669"/>
    <property type="project" value="TreeGrafter"/>
</dbReference>
<keyword evidence="2" id="KW-0479">Metal-binding</keyword>
<gene>
    <name evidence="10" type="ORF">PMAYCL1PPCAC_31019</name>
</gene>
<evidence type="ECO:0000256" key="2">
    <source>
        <dbReference type="ARBA" id="ARBA00022723"/>
    </source>
</evidence>
<dbReference type="SMART" id="SM00702">
    <property type="entry name" value="P4Hc"/>
    <property type="match status" value="1"/>
</dbReference>
<proteinExistence type="predicted"/>
<evidence type="ECO:0000256" key="3">
    <source>
        <dbReference type="ARBA" id="ARBA00022896"/>
    </source>
</evidence>
<evidence type="ECO:0000313" key="11">
    <source>
        <dbReference type="Proteomes" id="UP001328107"/>
    </source>
</evidence>
<evidence type="ECO:0000313" key="10">
    <source>
        <dbReference type="EMBL" id="GMR60824.1"/>
    </source>
</evidence>
<feature type="domain" description="Fe2OG dioxygenase" evidence="9">
    <location>
        <begin position="94"/>
        <end position="190"/>
    </location>
</feature>
<organism evidence="10 11">
    <name type="scientific">Pristionchus mayeri</name>
    <dbReference type="NCBI Taxonomy" id="1317129"/>
    <lineage>
        <taxon>Eukaryota</taxon>
        <taxon>Metazoa</taxon>
        <taxon>Ecdysozoa</taxon>
        <taxon>Nematoda</taxon>
        <taxon>Chromadorea</taxon>
        <taxon>Rhabditida</taxon>
        <taxon>Rhabditina</taxon>
        <taxon>Diplogasteromorpha</taxon>
        <taxon>Diplogasteroidea</taxon>
        <taxon>Neodiplogasteridae</taxon>
        <taxon>Pristionchus</taxon>
    </lineage>
</organism>
<sequence length="190" mass="21901">LNEFGWAVVDNFLGEYVVRECAKEMDKLFNNGLFTEGRLKGNIYDKRVRSDIIFCDNGVNDRAAEALKIRVVVQVLDSMIPFFRDLVEGKEIRSRSEAMLAIYPGEGTHYKTHVDNPNDNGRLITCIYYCNPNWDVKEHGGALRLFPETSECAVDVDPQANRLVYFWSDGRNPHAVQPVWRRPRFAVTIW</sequence>
<evidence type="ECO:0000256" key="5">
    <source>
        <dbReference type="ARBA" id="ARBA00023002"/>
    </source>
</evidence>
<dbReference type="EC" id="1.14.11.29" evidence="7"/>
<reference evidence="11" key="1">
    <citation type="submission" date="2022-10" db="EMBL/GenBank/DDBJ databases">
        <title>Genome assembly of Pristionchus species.</title>
        <authorList>
            <person name="Yoshida K."/>
            <person name="Sommer R.J."/>
        </authorList>
    </citation>
    <scope>NUCLEOTIDE SEQUENCE [LARGE SCALE GENOMIC DNA]</scope>
    <source>
        <strain evidence="11">RS5460</strain>
    </source>
</reference>
<comment type="catalytic activity">
    <reaction evidence="8">
        <text>L-prolyl-[hypoxia-inducible factor alpha subunit] + 2-oxoglutarate + O2 = trans-4-hydroxy-L-prolyl-[hypoxia-inducible factor alpha subunit] + succinate + CO2</text>
        <dbReference type="Rhea" id="RHEA:48400"/>
        <dbReference type="Rhea" id="RHEA-COMP:12093"/>
        <dbReference type="Rhea" id="RHEA-COMP:12094"/>
        <dbReference type="ChEBI" id="CHEBI:15379"/>
        <dbReference type="ChEBI" id="CHEBI:16526"/>
        <dbReference type="ChEBI" id="CHEBI:16810"/>
        <dbReference type="ChEBI" id="CHEBI:30031"/>
        <dbReference type="ChEBI" id="CHEBI:50342"/>
        <dbReference type="ChEBI" id="CHEBI:61965"/>
        <dbReference type="EC" id="1.14.11.29"/>
    </reaction>
</comment>
<dbReference type="InterPro" id="IPR006620">
    <property type="entry name" value="Pro_4_hyd_alph"/>
</dbReference>
<dbReference type="Proteomes" id="UP001328107">
    <property type="component" value="Unassembled WGS sequence"/>
</dbReference>
<evidence type="ECO:0000259" key="9">
    <source>
        <dbReference type="PROSITE" id="PS51471"/>
    </source>
</evidence>
<evidence type="ECO:0000256" key="4">
    <source>
        <dbReference type="ARBA" id="ARBA00022964"/>
    </source>
</evidence>
<protein>
    <recommendedName>
        <fullName evidence="7">hypoxia-inducible factor-proline dioxygenase</fullName>
        <ecNumber evidence="7">1.14.11.29</ecNumber>
    </recommendedName>
</protein>
<accession>A0AAN5IDQ9</accession>
<dbReference type="PANTHER" id="PTHR12907:SF26">
    <property type="entry name" value="HIF PROLYL HYDROXYLASE, ISOFORM C"/>
    <property type="match status" value="1"/>
</dbReference>